<gene>
    <name evidence="3" type="ORF">RNJ44_01549</name>
</gene>
<comment type="caution">
    <text evidence="3">The sequence shown here is derived from an EMBL/GenBank/DDBJ whole genome shotgun (WGS) entry which is preliminary data.</text>
</comment>
<dbReference type="SUPFAM" id="SSF54719">
    <property type="entry name" value="Fe,Mn superoxide dismutase (SOD), C-terminal domain"/>
    <property type="match status" value="1"/>
</dbReference>
<dbReference type="Proteomes" id="UP001623330">
    <property type="component" value="Unassembled WGS sequence"/>
</dbReference>
<dbReference type="InterPro" id="IPR019832">
    <property type="entry name" value="Mn/Fe_SOD_C"/>
</dbReference>
<proteinExistence type="predicted"/>
<dbReference type="Pfam" id="PF02777">
    <property type="entry name" value="Sod_Fe_C"/>
    <property type="match status" value="2"/>
</dbReference>
<reference evidence="3 4" key="1">
    <citation type="submission" date="2024-05" db="EMBL/GenBank/DDBJ databases">
        <title>Long read based assembly of the Candida bracarensis genome reveals expanded adhesin content.</title>
        <authorList>
            <person name="Marcet-Houben M."/>
            <person name="Ksiezopolska E."/>
            <person name="Gabaldon T."/>
        </authorList>
    </citation>
    <scope>NUCLEOTIDE SEQUENCE [LARGE SCALE GENOMIC DNA]</scope>
    <source>
        <strain evidence="3 4">CBM6</strain>
    </source>
</reference>
<feature type="domain" description="Manganese/iron superoxide dismutase C-terminal" evidence="2">
    <location>
        <begin position="262"/>
        <end position="307"/>
    </location>
</feature>
<dbReference type="InterPro" id="IPR036314">
    <property type="entry name" value="SOD_C_sf"/>
</dbReference>
<dbReference type="EMBL" id="JBEVYD010000010">
    <property type="protein sequence ID" value="KAL3230186.1"/>
    <property type="molecule type" value="Genomic_DNA"/>
</dbReference>
<evidence type="ECO:0000259" key="2">
    <source>
        <dbReference type="Pfam" id="PF02777"/>
    </source>
</evidence>
<protein>
    <submittedName>
        <fullName evidence="3">Small ribosomal subunit protein mS43</fullName>
    </submittedName>
</protein>
<name>A0ABR4NQ97_9SACH</name>
<feature type="domain" description="Manganese/iron superoxide dismutase C-terminal" evidence="2">
    <location>
        <begin position="138"/>
        <end position="192"/>
    </location>
</feature>
<keyword evidence="4" id="KW-1185">Reference proteome</keyword>
<dbReference type="PANTHER" id="PTHR43595:SF1">
    <property type="entry name" value="SMALL RIBOSOMAL SUBUNIT PROTEIN MS43"/>
    <property type="match status" value="1"/>
</dbReference>
<dbReference type="Gene3D" id="3.55.40.20">
    <property type="entry name" value="Iron/manganese superoxide dismutase, C-terminal domain"/>
    <property type="match status" value="1"/>
</dbReference>
<dbReference type="PANTHER" id="PTHR43595">
    <property type="entry name" value="37S RIBOSOMAL PROTEIN S26, MITOCHONDRIAL"/>
    <property type="match status" value="1"/>
</dbReference>
<evidence type="ECO:0000313" key="4">
    <source>
        <dbReference type="Proteomes" id="UP001623330"/>
    </source>
</evidence>
<evidence type="ECO:0000256" key="1">
    <source>
        <dbReference type="ARBA" id="ARBA00037226"/>
    </source>
</evidence>
<sequence length="319" mass="36448">MFRVSARRVIARRWYQRPQLHHINGENTPLAGVFSAKGLQNAWFDRAQYYASQLNKYTQGTQETTLENIIYEDSRSYIKRHVTNYASLLYNLEFALQSLHGDKNGVVPETPLGRESLLATPEIATEITNQPKITGNLELHQLLESSFGSIAEFKTLLLNSAMAISGEGFTWLVARKIKQSEIDLISSSKDNKIQFDKLFVLNTYNAGTPFNFNRANAVTNLRKTHENKTKNNNKEPLAKEEEDEFKKSLKEIRRLKEEAVEEDLAYIPLLAIDASPKAWLHDYGVFGKQQYLENVWNATEWKVVESRLAGLSRSMDSSI</sequence>
<organism evidence="3 4">
    <name type="scientific">Nakaseomyces bracarensis</name>
    <dbReference type="NCBI Taxonomy" id="273131"/>
    <lineage>
        <taxon>Eukaryota</taxon>
        <taxon>Fungi</taxon>
        <taxon>Dikarya</taxon>
        <taxon>Ascomycota</taxon>
        <taxon>Saccharomycotina</taxon>
        <taxon>Saccharomycetes</taxon>
        <taxon>Saccharomycetales</taxon>
        <taxon>Saccharomycetaceae</taxon>
        <taxon>Nakaseomyces</taxon>
    </lineage>
</organism>
<accession>A0ABR4NQ97</accession>
<comment type="function">
    <text evidence="1">Component of the mitochondrial ribosome (mitoribosome), a dedicated translation machinery responsible for the synthesis of mitochondrial genome-encoded proteins, including at least some of the essential transmembrane subunits of the mitochondrial respiratory chain. The mitoribosomes are attached to the mitochondrial inner membrane and translation products are cotranslationally integrated into the membrane.</text>
</comment>
<evidence type="ECO:0000313" key="3">
    <source>
        <dbReference type="EMBL" id="KAL3230186.1"/>
    </source>
</evidence>